<accession>A0A939H2H2</accession>
<protein>
    <recommendedName>
        <fullName evidence="3">Mor transcription activator domain-containing protein</fullName>
    </recommendedName>
</protein>
<dbReference type="EMBL" id="JAFNME010000041">
    <property type="protein sequence ID" value="MBO1250735.1"/>
    <property type="molecule type" value="Genomic_DNA"/>
</dbReference>
<evidence type="ECO:0000313" key="2">
    <source>
        <dbReference type="Proteomes" id="UP000664731"/>
    </source>
</evidence>
<dbReference type="RefSeq" id="WP_207576125.1">
    <property type="nucleotide sequence ID" value="NZ_JAFNME010000041.1"/>
</dbReference>
<keyword evidence="2" id="KW-1185">Reference proteome</keyword>
<reference evidence="1" key="1">
    <citation type="submission" date="2021-03" db="EMBL/GenBank/DDBJ databases">
        <title>Comamonas denitrificans.</title>
        <authorList>
            <person name="Finster K."/>
        </authorList>
    </citation>
    <scope>NUCLEOTIDE SEQUENCE</scope>
    <source>
        <strain evidence="1">MM2021_4</strain>
    </source>
</reference>
<gene>
    <name evidence="1" type="ORF">J1777_13010</name>
</gene>
<dbReference type="Gene3D" id="1.10.10.60">
    <property type="entry name" value="Homeodomain-like"/>
    <property type="match status" value="1"/>
</dbReference>
<dbReference type="InterPro" id="IPR009057">
    <property type="entry name" value="Homeodomain-like_sf"/>
</dbReference>
<sequence>MTKLADIADTRMLPPLLQDFERLIGLQATLTLVQAYGGLRIYIPTPARAQPDHPMAKIIGHANLLILAEVYGAESHFQLPKAHHALVALRNSRIAKAYLTAKTARELAAEYCLTERHVERIVAAAGIKAPADRRQSQLF</sequence>
<comment type="caution">
    <text evidence="1">The sequence shown here is derived from an EMBL/GenBank/DDBJ whole genome shotgun (WGS) entry which is preliminary data.</text>
</comment>
<evidence type="ECO:0000313" key="1">
    <source>
        <dbReference type="EMBL" id="MBO1250735.1"/>
    </source>
</evidence>
<dbReference type="Proteomes" id="UP000664731">
    <property type="component" value="Unassembled WGS sequence"/>
</dbReference>
<dbReference type="AlphaFoldDB" id="A0A939H2H2"/>
<proteinExistence type="predicted"/>
<dbReference type="SUPFAM" id="SSF46689">
    <property type="entry name" value="Homeodomain-like"/>
    <property type="match status" value="1"/>
</dbReference>
<organism evidence="1 2">
    <name type="scientific">Comamonas denitrificans</name>
    <dbReference type="NCBI Taxonomy" id="117506"/>
    <lineage>
        <taxon>Bacteria</taxon>
        <taxon>Pseudomonadati</taxon>
        <taxon>Pseudomonadota</taxon>
        <taxon>Betaproteobacteria</taxon>
        <taxon>Burkholderiales</taxon>
        <taxon>Comamonadaceae</taxon>
        <taxon>Comamonas</taxon>
    </lineage>
</organism>
<name>A0A939H2H2_9BURK</name>
<evidence type="ECO:0008006" key="3">
    <source>
        <dbReference type="Google" id="ProtNLM"/>
    </source>
</evidence>